<dbReference type="SMART" id="SM00893">
    <property type="entry name" value="ETF"/>
    <property type="match status" value="1"/>
</dbReference>
<organism evidence="5 6">
    <name type="scientific">Halorubrum glutamatedens</name>
    <dbReference type="NCBI Taxonomy" id="2707018"/>
    <lineage>
        <taxon>Archaea</taxon>
        <taxon>Methanobacteriati</taxon>
        <taxon>Methanobacteriota</taxon>
        <taxon>Stenosarchaea group</taxon>
        <taxon>Halobacteria</taxon>
        <taxon>Halobacteriales</taxon>
        <taxon>Haloferacaceae</taxon>
        <taxon>Halorubrum</taxon>
    </lineage>
</organism>
<dbReference type="InterPro" id="IPR014729">
    <property type="entry name" value="Rossmann-like_a/b/a_fold"/>
</dbReference>
<protein>
    <submittedName>
        <fullName evidence="5">Electron transfer flavoprotein alpha/beta-subunit</fullName>
    </submittedName>
</protein>
<dbReference type="Gene3D" id="3.40.50.620">
    <property type="entry name" value="HUPs"/>
    <property type="match status" value="1"/>
</dbReference>
<accession>A0ABD5QWE9</accession>
<comment type="similarity">
    <text evidence="1">Belongs to the ETF beta-subunit/FixA family.</text>
</comment>
<dbReference type="AlphaFoldDB" id="A0ABD5QWE9"/>
<dbReference type="InterPro" id="IPR014730">
    <property type="entry name" value="ETF_a/b_N"/>
</dbReference>
<evidence type="ECO:0000313" key="5">
    <source>
        <dbReference type="EMBL" id="MFC5136398.1"/>
    </source>
</evidence>
<evidence type="ECO:0000259" key="4">
    <source>
        <dbReference type="SMART" id="SM00893"/>
    </source>
</evidence>
<evidence type="ECO:0000256" key="3">
    <source>
        <dbReference type="ARBA" id="ARBA00022982"/>
    </source>
</evidence>
<evidence type="ECO:0000256" key="1">
    <source>
        <dbReference type="ARBA" id="ARBA00007557"/>
    </source>
</evidence>
<dbReference type="PANTHER" id="PTHR21294">
    <property type="entry name" value="ELECTRON TRANSFER FLAVOPROTEIN BETA-SUBUNIT"/>
    <property type="match status" value="1"/>
</dbReference>
<proteinExistence type="inferred from homology"/>
<dbReference type="InterPro" id="IPR012255">
    <property type="entry name" value="ETF_b"/>
</dbReference>
<evidence type="ECO:0000313" key="6">
    <source>
        <dbReference type="Proteomes" id="UP001596145"/>
    </source>
</evidence>
<dbReference type="Proteomes" id="UP001596145">
    <property type="component" value="Unassembled WGS sequence"/>
</dbReference>
<dbReference type="PANTHER" id="PTHR21294:SF8">
    <property type="entry name" value="ELECTRON TRANSFER FLAVOPROTEIN SUBUNIT BETA"/>
    <property type="match status" value="1"/>
</dbReference>
<dbReference type="RefSeq" id="WP_122104675.1">
    <property type="nucleotide sequence ID" value="NZ_JBHSKV010000024.1"/>
</dbReference>
<keyword evidence="3" id="KW-0249">Electron transport</keyword>
<dbReference type="EMBL" id="JBHSKV010000024">
    <property type="protein sequence ID" value="MFC5136398.1"/>
    <property type="molecule type" value="Genomic_DNA"/>
</dbReference>
<dbReference type="Pfam" id="PF01012">
    <property type="entry name" value="ETF"/>
    <property type="match status" value="1"/>
</dbReference>
<comment type="caution">
    <text evidence="5">The sequence shown here is derived from an EMBL/GenBank/DDBJ whole genome shotgun (WGS) entry which is preliminary data.</text>
</comment>
<keyword evidence="6" id="KW-1185">Reference proteome</keyword>
<dbReference type="SUPFAM" id="SSF52402">
    <property type="entry name" value="Adenine nucleotide alpha hydrolases-like"/>
    <property type="match status" value="1"/>
</dbReference>
<reference evidence="5 6" key="1">
    <citation type="journal article" date="2019" name="Int. J. Syst. Evol. Microbiol.">
        <title>The Global Catalogue of Microorganisms (GCM) 10K type strain sequencing project: providing services to taxonomists for standard genome sequencing and annotation.</title>
        <authorList>
            <consortium name="The Broad Institute Genomics Platform"/>
            <consortium name="The Broad Institute Genome Sequencing Center for Infectious Disease"/>
            <person name="Wu L."/>
            <person name="Ma J."/>
        </authorList>
    </citation>
    <scope>NUCLEOTIDE SEQUENCE [LARGE SCALE GENOMIC DNA]</scope>
    <source>
        <strain evidence="5 6">CGMCC 1.16026</strain>
    </source>
</reference>
<sequence>MKAIVTTRPEPHRVVDRDGNAEPYRHQLSIDDHVALAAARDVADEVTAVGIGGEPARGCVRTALERGADSGLHVEYDPIEDAAGDKYATVLARVVARESPDLVVVGQSSSFVGSEIATFVGEHLDWPTATRMTQLGASNLDADVVVEQDELAVQRKLAIGRQEAVAVEPPAVFGVDAGYTDPDRAPLSTVIDGQQADIETVALSDVAPGESRFSMSVGAATVEDVTPNERWGRGRPPRTGTVEERIYRMLGRGTEDGTSAGERIDASPEEAAEQVVAYLQRNGLL</sequence>
<name>A0ABD5QWE9_9EURY</name>
<keyword evidence="2" id="KW-0813">Transport</keyword>
<feature type="domain" description="Electron transfer flavoprotein alpha/beta-subunit N-terminal" evidence="4">
    <location>
        <begin position="12"/>
        <end position="210"/>
    </location>
</feature>
<gene>
    <name evidence="5" type="ORF">ACFPJA_16945</name>
</gene>
<evidence type="ECO:0000256" key="2">
    <source>
        <dbReference type="ARBA" id="ARBA00022448"/>
    </source>
</evidence>